<keyword evidence="10 13" id="KW-1015">Disulfide bond</keyword>
<keyword evidence="2" id="KW-0880">Kelch repeat</keyword>
<feature type="region of interest" description="Disordered" evidence="15">
    <location>
        <begin position="1818"/>
        <end position="1866"/>
    </location>
</feature>
<dbReference type="Proteomes" id="UP000694620">
    <property type="component" value="Unassembled WGS sequence"/>
</dbReference>
<dbReference type="Pfam" id="PF12947">
    <property type="entry name" value="EGF_3"/>
    <property type="match status" value="1"/>
</dbReference>
<dbReference type="PANTHER" id="PTHR46093:SF16">
    <property type="entry name" value="MULTIPLE EGF-LIKE-DOMAINS 8"/>
    <property type="match status" value="1"/>
</dbReference>
<dbReference type="FunFam" id="2.10.25.10:FF:000202">
    <property type="entry name" value="Multiple epidermal growth factor-like domains 8"/>
    <property type="match status" value="1"/>
</dbReference>
<sequence>MFKALLLTIYNESPSSRYRIVLTFTFMETECTYDYLFIYDGDSYSSPLLASLSGSTLPEVIEARSGKMLLHLFSDANYNLLGFNATFAFSLCPLDCSGHGVCNSIGQCNCHPGWVGEGCNQPSCSVNCSLHGTCSSDNRFCQCKPGFIGQSCDLSLRDNQGAGSWYEVSPGNGSLSPRTAAAGVFLNTTNALYIFGGFDLNNAMENLVIYNFTSNHWEQLMCNSLPDARHSHIAVEWLGNMVIFGGELANGSLASDVWMYSPLNNSWKELSHSNAPGAPKLANHAAAVVNNHLYVFGGRTNEDMFSSELYRFALESKLWELVQPSGGKPPAAAGHSMVFHAASRTLLVYGGHRPSTARFSMRVNTTDAFHVDQLYWTTFRSRYPINGPRERAFHSATVIGNYMVIYGECFLPKQKALLKVKGVNKPHLCYFKKIYAWCKMGWRVKPTPQTLQATDGTHTKRGIQTRHRNTKRKKTLCGNTFCLGLARFLPDCQSCLIFSGHGESLPQAPNTFGWCVQNESCAPVSEFNSCKVDPISGAYGWWGQKTRFITSLEECQRDNFTPGIHLLTYQNPRNDSQPDKVSIVRSTSITLNPSTEMDVTLAFKGFIHPLWNNAGPWDIVSVWARIQRLYVVGKIAKGPNSTELTEELGRWTVQQEKISRLLQRPNGERLFQALDRGNKYAIQVEGYLNNSGNGQTSELTLTWNRTSVLGGSEISFLFLEPFSSDSCSSYRSCLACLADQSCGWCPHSSTCLQRIDSHGNTTQCADGTLQFILSPANCMLCEDYRDCESCTKDQFCEWQINSNKKGDFLCSRRGRIAGSIRSPVGCPTLCNQRSTCGECLSNSSQCAWCESAQACFFFAAYLTKYPFGECRDWYDSVHSVPQCMDCSRYVTCRDCLQNFECGWCGNEANPTLGSCLHGDFSGLKDSHYPNCSVAVSERFVSLPPEEPSLWSYRTCPDVDECQLGMHSCHAFATCHNTLDSFECHCNRGYTGDGVTHCNKTCYNECMHGECSGPPDYMCICHLGWTSNSSSVNQTGIECDLDCGCNFHSTCQAGLGLCDHCQGWTMGEHCEHCWPGSFGSALDPGGCKQCACNGHGLESLGICNVTSGVCFCEGSTEGEYCERCVAGYYGDPRNNGTCYQQCSGRNFLSSITSSALGSAKGMTVSEQGLSYCLWVLSTTNILEPCPIESRCPSISLTIQPDIHTHCTNNYLFVFDGLPEFLNNGVVRSDRNLIGVFCGTSRTDPITIEASSGIVTVYFEANVTDVPGSHGFNTTYRVSRCQSGCSANQECVNRRCVCKNRFAGPDCSLVVCPSDCDSSKGHGICNMSLGLCVCSNGYAGPDCSTPVDSGKVIWETLMDTQYTTNKAHRFLLRMGHSLVEGPDSTLWMFGGLSLLEGILGNVYRYSIPERRWTQMLTSTTDGSPGPCPRYFHAAAYVPGHNTMFVVGGLTEKGVASDMWGLNLTTLQWKQESSLLLPAVAGHTLTLRRNYSLLLFGGYSPENGFNNKLLEFNLQTGNWSVGLQTGTPPTGLYGHTAVYHEGTDAVYLFGGYRFHMESVAASAELYSLHYPNLTWSLLAPSQGSKPLSRFFHAAAIYRDTMVVVGGRTELDEFSDGVLFYQITCNTWIQPNISESMIGTPLNASVSHAMATANGQFFVTGGFNGVALGRMLTLTVPYDPCLVLSTQHSCNSSSGSCIWCRTSCVSSDTAERLGCGSGKSQCFPMPRSAGECRRLKTCSECLARHPRTIGLALLQQCKWCTNCPEGACISSDGSCTSENDCRINQREIFVASNCSEISCEASDCPKCTASGKCMWTRQFKRTGNRSAQRKPTQTRGEHANSTQGGPGKRTQVPRSPNCEAAALPTAPPCRPQDVYYSVKTTLGGLPKRQN</sequence>
<dbReference type="InterPro" id="IPR001881">
    <property type="entry name" value="EGF-like_Ca-bd_dom"/>
</dbReference>
<dbReference type="Pfam" id="PF24981">
    <property type="entry name" value="Beta-prop_ATRN-LZTR1"/>
    <property type="match status" value="2"/>
</dbReference>
<dbReference type="PROSITE" id="PS50026">
    <property type="entry name" value="EGF_3"/>
    <property type="match status" value="3"/>
</dbReference>
<reference evidence="19" key="1">
    <citation type="submission" date="2025-08" db="UniProtKB">
        <authorList>
            <consortium name="Ensembl"/>
        </authorList>
    </citation>
    <scope>IDENTIFICATION</scope>
</reference>
<feature type="disulfide bond" evidence="14">
    <location>
        <begin position="1123"/>
        <end position="1137"/>
    </location>
</feature>
<dbReference type="InterPro" id="IPR000859">
    <property type="entry name" value="CUB_dom"/>
</dbReference>
<dbReference type="Pfam" id="PF01437">
    <property type="entry name" value="PSI"/>
    <property type="match status" value="1"/>
</dbReference>
<keyword evidence="7" id="KW-0106">Calcium</keyword>
<feature type="compositionally biased region" description="Polar residues" evidence="15">
    <location>
        <begin position="1820"/>
        <end position="1839"/>
    </location>
</feature>
<evidence type="ECO:0000256" key="14">
    <source>
        <dbReference type="PROSITE-ProRule" id="PRU00460"/>
    </source>
</evidence>
<dbReference type="InterPro" id="IPR000152">
    <property type="entry name" value="EGF-type_Asp/Asn_hydroxyl_site"/>
</dbReference>
<evidence type="ECO:0000256" key="10">
    <source>
        <dbReference type="ARBA" id="ARBA00023157"/>
    </source>
</evidence>
<feature type="domain" description="CUB" evidence="16">
    <location>
        <begin position="14"/>
        <end position="90"/>
    </location>
</feature>
<comment type="caution">
    <text evidence="13">Lacks conserved residue(s) required for the propagation of feature annotation.</text>
</comment>
<evidence type="ECO:0000256" key="15">
    <source>
        <dbReference type="SAM" id="MobiDB-lite"/>
    </source>
</evidence>
<feature type="domain" description="Laminin EGF-like" evidence="18">
    <location>
        <begin position="1089"/>
        <end position="1139"/>
    </location>
</feature>
<dbReference type="InterPro" id="IPR002165">
    <property type="entry name" value="Plexin_repeat"/>
</dbReference>
<comment type="subcellular location">
    <subcellularLocation>
        <location evidence="1">Membrane</location>
        <topology evidence="1">Single-pass type I membrane protein</topology>
    </subcellularLocation>
</comment>
<dbReference type="InterPro" id="IPR000742">
    <property type="entry name" value="EGF"/>
</dbReference>
<feature type="domain" description="EGF-like" evidence="17">
    <location>
        <begin position="957"/>
        <end position="998"/>
    </location>
</feature>
<dbReference type="PROSITE" id="PS50027">
    <property type="entry name" value="EGF_LAM_2"/>
    <property type="match status" value="1"/>
</dbReference>
<dbReference type="SMART" id="SM00179">
    <property type="entry name" value="EGF_CA"/>
    <property type="match status" value="1"/>
</dbReference>
<keyword evidence="9" id="KW-0472">Membrane</keyword>
<dbReference type="SMART" id="SM00181">
    <property type="entry name" value="EGF"/>
    <property type="match status" value="6"/>
</dbReference>
<dbReference type="Pfam" id="PF23106">
    <property type="entry name" value="EGF_Teneurin"/>
    <property type="match status" value="2"/>
</dbReference>
<dbReference type="Pfam" id="PF24973">
    <property type="entry name" value="EGF_LMN_ATRN"/>
    <property type="match status" value="2"/>
</dbReference>
<dbReference type="InterPro" id="IPR013111">
    <property type="entry name" value="EGF_extracell"/>
</dbReference>
<organism evidence="19 20">
    <name type="scientific">Erpetoichthys calabaricus</name>
    <name type="common">Rope fish</name>
    <name type="synonym">Calamoichthys calabaricus</name>
    <dbReference type="NCBI Taxonomy" id="27687"/>
    <lineage>
        <taxon>Eukaryota</taxon>
        <taxon>Metazoa</taxon>
        <taxon>Chordata</taxon>
        <taxon>Craniata</taxon>
        <taxon>Vertebrata</taxon>
        <taxon>Euteleostomi</taxon>
        <taxon>Actinopterygii</taxon>
        <taxon>Polypteriformes</taxon>
        <taxon>Polypteridae</taxon>
        <taxon>Erpetoichthys</taxon>
    </lineage>
</organism>
<dbReference type="CDD" id="cd00041">
    <property type="entry name" value="CUB"/>
    <property type="match status" value="1"/>
</dbReference>
<dbReference type="InterPro" id="IPR015915">
    <property type="entry name" value="Kelch-typ_b-propeller"/>
</dbReference>
<dbReference type="SUPFAM" id="SSF57196">
    <property type="entry name" value="EGF/Laminin"/>
    <property type="match status" value="3"/>
</dbReference>
<dbReference type="PRINTS" id="PR00011">
    <property type="entry name" value="EGFLAMININ"/>
</dbReference>
<dbReference type="GO" id="GO:0048731">
    <property type="term" value="P:system development"/>
    <property type="evidence" value="ECO:0007669"/>
    <property type="project" value="UniProtKB-ARBA"/>
</dbReference>
<dbReference type="GO" id="GO:0048513">
    <property type="term" value="P:animal organ development"/>
    <property type="evidence" value="ECO:0007669"/>
    <property type="project" value="UniProtKB-ARBA"/>
</dbReference>
<evidence type="ECO:0000259" key="17">
    <source>
        <dbReference type="PROSITE" id="PS50026"/>
    </source>
</evidence>
<evidence type="ECO:0000256" key="5">
    <source>
        <dbReference type="ARBA" id="ARBA00022729"/>
    </source>
</evidence>
<feature type="disulfide bond" evidence="13">
    <location>
        <begin position="1332"/>
        <end position="1341"/>
    </location>
</feature>
<keyword evidence="20" id="KW-1185">Reference proteome</keyword>
<dbReference type="InterPro" id="IPR035914">
    <property type="entry name" value="Sperma_CUB_dom_sf"/>
</dbReference>
<keyword evidence="3 13" id="KW-0245">EGF-like domain</keyword>
<dbReference type="InterPro" id="IPR018097">
    <property type="entry name" value="EGF_Ca-bd_CS"/>
</dbReference>
<evidence type="ECO:0000256" key="8">
    <source>
        <dbReference type="ARBA" id="ARBA00022989"/>
    </source>
</evidence>
<evidence type="ECO:0000256" key="3">
    <source>
        <dbReference type="ARBA" id="ARBA00022536"/>
    </source>
</evidence>
<reference evidence="19" key="2">
    <citation type="submission" date="2025-09" db="UniProtKB">
        <authorList>
            <consortium name="Ensembl"/>
        </authorList>
    </citation>
    <scope>IDENTIFICATION</scope>
</reference>
<proteinExistence type="predicted"/>
<feature type="domain" description="EGF-like" evidence="17">
    <location>
        <begin position="120"/>
        <end position="153"/>
    </location>
</feature>
<keyword evidence="6" id="KW-0677">Repeat</keyword>
<feature type="domain" description="EGF-like" evidence="17">
    <location>
        <begin position="1306"/>
        <end position="1342"/>
    </location>
</feature>
<dbReference type="Pfam" id="PF07974">
    <property type="entry name" value="EGF_2"/>
    <property type="match status" value="1"/>
</dbReference>
<dbReference type="InterPro" id="IPR009030">
    <property type="entry name" value="Growth_fac_rcpt_cys_sf"/>
</dbReference>
<dbReference type="PANTHER" id="PTHR46093">
    <property type="entry name" value="ACYL-COA-BINDING DOMAIN-CONTAINING PROTEIN 5"/>
    <property type="match status" value="1"/>
</dbReference>
<dbReference type="PROSITE" id="PS00022">
    <property type="entry name" value="EGF_1"/>
    <property type="match status" value="2"/>
</dbReference>
<dbReference type="SMART" id="SM00180">
    <property type="entry name" value="EGF_Lam"/>
    <property type="match status" value="2"/>
</dbReference>
<dbReference type="SUPFAM" id="SSF57184">
    <property type="entry name" value="Growth factor receptor domain"/>
    <property type="match status" value="1"/>
</dbReference>
<dbReference type="SUPFAM" id="SSF49854">
    <property type="entry name" value="Spermadhesin, CUB domain"/>
    <property type="match status" value="2"/>
</dbReference>
<dbReference type="Gene3D" id="2.60.120.290">
    <property type="entry name" value="Spermadhesin, CUB domain"/>
    <property type="match status" value="2"/>
</dbReference>
<dbReference type="PROSITE" id="PS01248">
    <property type="entry name" value="EGF_LAM_1"/>
    <property type="match status" value="2"/>
</dbReference>
<feature type="domain" description="CUB" evidence="16">
    <location>
        <begin position="1141"/>
        <end position="1277"/>
    </location>
</feature>
<dbReference type="SUPFAM" id="SSF50965">
    <property type="entry name" value="Galactose oxidase, central domain"/>
    <property type="match status" value="1"/>
</dbReference>
<dbReference type="InterPro" id="IPR024731">
    <property type="entry name" value="NELL2-like_EGF"/>
</dbReference>
<dbReference type="PROSITE" id="PS00010">
    <property type="entry name" value="ASX_HYDROXYL"/>
    <property type="match status" value="1"/>
</dbReference>
<dbReference type="SMART" id="SM00042">
    <property type="entry name" value="CUB"/>
    <property type="match status" value="1"/>
</dbReference>
<evidence type="ECO:0000256" key="12">
    <source>
        <dbReference type="ARBA" id="ARBA00023292"/>
    </source>
</evidence>
<evidence type="ECO:0000313" key="19">
    <source>
        <dbReference type="Ensembl" id="ENSECRP00000024229.1"/>
    </source>
</evidence>
<dbReference type="GeneTree" id="ENSGT00940000160262"/>
<dbReference type="PROSITE" id="PS01180">
    <property type="entry name" value="CUB"/>
    <property type="match status" value="2"/>
</dbReference>
<keyword evidence="4" id="KW-0812">Transmembrane</keyword>
<evidence type="ECO:0000256" key="2">
    <source>
        <dbReference type="ARBA" id="ARBA00022441"/>
    </source>
</evidence>
<evidence type="ECO:0000256" key="13">
    <source>
        <dbReference type="PROSITE-ProRule" id="PRU00076"/>
    </source>
</evidence>
<dbReference type="SMART" id="SM00423">
    <property type="entry name" value="PSI"/>
    <property type="match status" value="6"/>
</dbReference>
<accession>A0A8C4SZZ7</accession>
<evidence type="ECO:0000313" key="20">
    <source>
        <dbReference type="Proteomes" id="UP000694620"/>
    </source>
</evidence>
<evidence type="ECO:0000256" key="9">
    <source>
        <dbReference type="ARBA" id="ARBA00023136"/>
    </source>
</evidence>
<evidence type="ECO:0000256" key="7">
    <source>
        <dbReference type="ARBA" id="ARBA00022837"/>
    </source>
</evidence>
<protein>
    <submittedName>
        <fullName evidence="19">Multiple EGF like domains 8</fullName>
    </submittedName>
</protein>
<gene>
    <name evidence="19" type="primary">MEGF8</name>
</gene>
<dbReference type="InterPro" id="IPR056737">
    <property type="entry name" value="Beta-prop_ATRN-MKLN-like"/>
</dbReference>
<dbReference type="PROSITE" id="PS01187">
    <property type="entry name" value="EGF_CA"/>
    <property type="match status" value="1"/>
</dbReference>
<dbReference type="CDD" id="cd00054">
    <property type="entry name" value="EGF_CA"/>
    <property type="match status" value="1"/>
</dbReference>
<keyword evidence="11" id="KW-0325">Glycoprotein</keyword>
<dbReference type="GO" id="GO:0016020">
    <property type="term" value="C:membrane"/>
    <property type="evidence" value="ECO:0007669"/>
    <property type="project" value="UniProtKB-SubCell"/>
</dbReference>
<dbReference type="PROSITE" id="PS01186">
    <property type="entry name" value="EGF_2"/>
    <property type="match status" value="3"/>
</dbReference>
<feature type="disulfide bond" evidence="14">
    <location>
        <begin position="1111"/>
        <end position="1120"/>
    </location>
</feature>
<keyword evidence="12 14" id="KW-0424">Laminin EGF-like domain</keyword>
<evidence type="ECO:0000256" key="6">
    <source>
        <dbReference type="ARBA" id="ARBA00022737"/>
    </source>
</evidence>
<keyword evidence="5" id="KW-0732">Signal</keyword>
<evidence type="ECO:0000256" key="1">
    <source>
        <dbReference type="ARBA" id="ARBA00004479"/>
    </source>
</evidence>
<dbReference type="GO" id="GO:0005509">
    <property type="term" value="F:calcium ion binding"/>
    <property type="evidence" value="ECO:0007669"/>
    <property type="project" value="InterPro"/>
</dbReference>
<dbReference type="Ensembl" id="ENSECRT00000024762.1">
    <property type="protein sequence ID" value="ENSECRP00000024229.1"/>
    <property type="gene ID" value="ENSECRG00000015908.1"/>
</dbReference>
<dbReference type="Pfam" id="PF00431">
    <property type="entry name" value="CUB"/>
    <property type="match status" value="1"/>
</dbReference>
<feature type="disulfide bond" evidence="13">
    <location>
        <begin position="143"/>
        <end position="152"/>
    </location>
</feature>
<name>A0A8C4SZZ7_ERPCA</name>
<dbReference type="InterPro" id="IPR002049">
    <property type="entry name" value="LE_dom"/>
</dbReference>
<dbReference type="CDD" id="cd00055">
    <property type="entry name" value="EGF_Lam"/>
    <property type="match status" value="2"/>
</dbReference>
<dbReference type="Gene3D" id="2.120.10.80">
    <property type="entry name" value="Kelch-type beta propeller"/>
    <property type="match status" value="3"/>
</dbReference>
<dbReference type="Gene3D" id="2.10.25.10">
    <property type="entry name" value="Laminin"/>
    <property type="match status" value="5"/>
</dbReference>
<evidence type="ECO:0000259" key="16">
    <source>
        <dbReference type="PROSITE" id="PS01180"/>
    </source>
</evidence>
<dbReference type="InterPro" id="IPR056863">
    <property type="entry name" value="LMN_ATRN_NET-like_EGF"/>
</dbReference>
<keyword evidence="8" id="KW-1133">Transmembrane helix</keyword>
<feature type="disulfide bond" evidence="13">
    <location>
        <begin position="124"/>
        <end position="134"/>
    </location>
</feature>
<evidence type="ECO:0000256" key="4">
    <source>
        <dbReference type="ARBA" id="ARBA00022692"/>
    </source>
</evidence>
<dbReference type="InterPro" id="IPR011043">
    <property type="entry name" value="Gal_Oxase/kelch_b-propeller"/>
</dbReference>
<dbReference type="InterPro" id="IPR016201">
    <property type="entry name" value="PSI"/>
</dbReference>
<evidence type="ECO:0000259" key="18">
    <source>
        <dbReference type="PROSITE" id="PS50027"/>
    </source>
</evidence>
<dbReference type="SUPFAM" id="SSF117281">
    <property type="entry name" value="Kelch motif"/>
    <property type="match status" value="1"/>
</dbReference>
<evidence type="ECO:0000256" key="11">
    <source>
        <dbReference type="ARBA" id="ARBA00023180"/>
    </source>
</evidence>
<dbReference type="FunFam" id="2.10.25.10:FF:000191">
    <property type="entry name" value="Multiple epidermal growth factor-like domains 8"/>
    <property type="match status" value="1"/>
</dbReference>